<dbReference type="KEGG" id="mcad:Pan265_27570"/>
<evidence type="ECO:0000256" key="1">
    <source>
        <dbReference type="ARBA" id="ARBA00009091"/>
    </source>
</evidence>
<comment type="similarity">
    <text evidence="1">Belongs to the Skp family.</text>
</comment>
<sequence length="200" mass="22592">MLTRHWIMLIAALTLLASGLVGGVIAQSGLAARPTSVAVVDIQRVFAASAEKSDLEAEITQRAEALQQEGNALKERISKMRNGLDMLEPGSPSHRSKVEEIQQATFEAENWRKWEQQKLQFQNARIIKRLYASTVDAVEDVADQNGIDLVFFREPDLQERYENPQQATAQVQLRKLLWATDDVDITDAVISRMNLNYQNR</sequence>
<evidence type="ECO:0000256" key="2">
    <source>
        <dbReference type="ARBA" id="ARBA00022729"/>
    </source>
</evidence>
<dbReference type="Pfam" id="PF03938">
    <property type="entry name" value="OmpH"/>
    <property type="match status" value="1"/>
</dbReference>
<name>A0A518C0X9_9BACT</name>
<dbReference type="GO" id="GO:0050821">
    <property type="term" value="P:protein stabilization"/>
    <property type="evidence" value="ECO:0007669"/>
    <property type="project" value="TreeGrafter"/>
</dbReference>
<dbReference type="SUPFAM" id="SSF111384">
    <property type="entry name" value="OmpH-like"/>
    <property type="match status" value="1"/>
</dbReference>
<accession>A0A518C0X9</accession>
<organism evidence="4 5">
    <name type="scientific">Mucisphaera calidilacus</name>
    <dbReference type="NCBI Taxonomy" id="2527982"/>
    <lineage>
        <taxon>Bacteria</taxon>
        <taxon>Pseudomonadati</taxon>
        <taxon>Planctomycetota</taxon>
        <taxon>Phycisphaerae</taxon>
        <taxon>Phycisphaerales</taxon>
        <taxon>Phycisphaeraceae</taxon>
        <taxon>Mucisphaera</taxon>
    </lineage>
</organism>
<dbReference type="InterPro" id="IPR005632">
    <property type="entry name" value="Chaperone_Skp"/>
</dbReference>
<dbReference type="RefSeq" id="WP_145447031.1">
    <property type="nucleotide sequence ID" value="NZ_CP036280.1"/>
</dbReference>
<reference evidence="4 5" key="1">
    <citation type="submission" date="2019-02" db="EMBL/GenBank/DDBJ databases">
        <title>Deep-cultivation of Planctomycetes and their phenomic and genomic characterization uncovers novel biology.</title>
        <authorList>
            <person name="Wiegand S."/>
            <person name="Jogler M."/>
            <person name="Boedeker C."/>
            <person name="Pinto D."/>
            <person name="Vollmers J."/>
            <person name="Rivas-Marin E."/>
            <person name="Kohn T."/>
            <person name="Peeters S.H."/>
            <person name="Heuer A."/>
            <person name="Rast P."/>
            <person name="Oberbeckmann S."/>
            <person name="Bunk B."/>
            <person name="Jeske O."/>
            <person name="Meyerdierks A."/>
            <person name="Storesund J.E."/>
            <person name="Kallscheuer N."/>
            <person name="Luecker S."/>
            <person name="Lage O.M."/>
            <person name="Pohl T."/>
            <person name="Merkel B.J."/>
            <person name="Hornburger P."/>
            <person name="Mueller R.-W."/>
            <person name="Bruemmer F."/>
            <person name="Labrenz M."/>
            <person name="Spormann A.M."/>
            <person name="Op den Camp H."/>
            <person name="Overmann J."/>
            <person name="Amann R."/>
            <person name="Jetten M.S.M."/>
            <person name="Mascher T."/>
            <person name="Medema M.H."/>
            <person name="Devos D.P."/>
            <person name="Kaster A.-K."/>
            <person name="Ovreas L."/>
            <person name="Rohde M."/>
            <person name="Galperin M.Y."/>
            <person name="Jogler C."/>
        </authorList>
    </citation>
    <scope>NUCLEOTIDE SEQUENCE [LARGE SCALE GENOMIC DNA]</scope>
    <source>
        <strain evidence="4 5">Pan265</strain>
    </source>
</reference>
<dbReference type="GO" id="GO:0005829">
    <property type="term" value="C:cytosol"/>
    <property type="evidence" value="ECO:0007669"/>
    <property type="project" value="TreeGrafter"/>
</dbReference>
<evidence type="ECO:0000313" key="4">
    <source>
        <dbReference type="EMBL" id="QDU72881.1"/>
    </source>
</evidence>
<dbReference type="SMART" id="SM00935">
    <property type="entry name" value="OmpH"/>
    <property type="match status" value="1"/>
</dbReference>
<gene>
    <name evidence="4" type="ORF">Pan265_27570</name>
</gene>
<evidence type="ECO:0000256" key="3">
    <source>
        <dbReference type="SAM" id="Coils"/>
    </source>
</evidence>
<keyword evidence="2" id="KW-0732">Signal</keyword>
<keyword evidence="5" id="KW-1185">Reference proteome</keyword>
<dbReference type="InterPro" id="IPR024930">
    <property type="entry name" value="Skp_dom_sf"/>
</dbReference>
<dbReference type="OrthoDB" id="9916233at2"/>
<keyword evidence="3" id="KW-0175">Coiled coil</keyword>
<dbReference type="EMBL" id="CP036280">
    <property type="protein sequence ID" value="QDU72881.1"/>
    <property type="molecule type" value="Genomic_DNA"/>
</dbReference>
<dbReference type="Proteomes" id="UP000320386">
    <property type="component" value="Chromosome"/>
</dbReference>
<dbReference type="PANTHER" id="PTHR35089">
    <property type="entry name" value="CHAPERONE PROTEIN SKP"/>
    <property type="match status" value="1"/>
</dbReference>
<proteinExistence type="inferred from homology"/>
<evidence type="ECO:0000313" key="5">
    <source>
        <dbReference type="Proteomes" id="UP000320386"/>
    </source>
</evidence>
<feature type="coiled-coil region" evidence="3">
    <location>
        <begin position="56"/>
        <end position="83"/>
    </location>
</feature>
<dbReference type="AlphaFoldDB" id="A0A518C0X9"/>
<dbReference type="Gene3D" id="3.30.910.20">
    <property type="entry name" value="Skp domain"/>
    <property type="match status" value="1"/>
</dbReference>
<protein>
    <submittedName>
        <fullName evidence="4">Periplasmic chaperone</fullName>
    </submittedName>
</protein>
<dbReference type="GO" id="GO:0051082">
    <property type="term" value="F:unfolded protein binding"/>
    <property type="evidence" value="ECO:0007669"/>
    <property type="project" value="InterPro"/>
</dbReference>
<dbReference type="PANTHER" id="PTHR35089:SF1">
    <property type="entry name" value="CHAPERONE PROTEIN SKP"/>
    <property type="match status" value="1"/>
</dbReference>